<gene>
    <name evidence="3" type="ORF">QR680_003612</name>
</gene>
<dbReference type="AlphaFoldDB" id="A0AA39HMB6"/>
<keyword evidence="4" id="KW-1185">Reference proteome</keyword>
<accession>A0AA39HMB6</accession>
<proteinExistence type="predicted"/>
<evidence type="ECO:0000256" key="1">
    <source>
        <dbReference type="SAM" id="MobiDB-lite"/>
    </source>
</evidence>
<reference evidence="3" key="1">
    <citation type="submission" date="2023-06" db="EMBL/GenBank/DDBJ databases">
        <title>Genomic analysis of the entomopathogenic nematode Steinernema hermaphroditum.</title>
        <authorList>
            <person name="Schwarz E.M."/>
            <person name="Heppert J.K."/>
            <person name="Baniya A."/>
            <person name="Schwartz H.T."/>
            <person name="Tan C.-H."/>
            <person name="Antoshechkin I."/>
            <person name="Sternberg P.W."/>
            <person name="Goodrich-Blair H."/>
            <person name="Dillman A.R."/>
        </authorList>
    </citation>
    <scope>NUCLEOTIDE SEQUENCE</scope>
    <source>
        <strain evidence="3">PS9179</strain>
        <tissue evidence="3">Whole animal</tissue>
    </source>
</reference>
<dbReference type="Proteomes" id="UP001175271">
    <property type="component" value="Unassembled WGS sequence"/>
</dbReference>
<feature type="region of interest" description="Disordered" evidence="1">
    <location>
        <begin position="42"/>
        <end position="66"/>
    </location>
</feature>
<evidence type="ECO:0000313" key="3">
    <source>
        <dbReference type="EMBL" id="KAK0407816.1"/>
    </source>
</evidence>
<name>A0AA39HMB6_9BILA</name>
<evidence type="ECO:0000313" key="4">
    <source>
        <dbReference type="Proteomes" id="UP001175271"/>
    </source>
</evidence>
<keyword evidence="2" id="KW-0732">Signal</keyword>
<protein>
    <submittedName>
        <fullName evidence="3">Uncharacterized protein</fullName>
    </submittedName>
</protein>
<feature type="compositionally biased region" description="Basic and acidic residues" evidence="1">
    <location>
        <begin position="42"/>
        <end position="52"/>
    </location>
</feature>
<organism evidence="3 4">
    <name type="scientific">Steinernema hermaphroditum</name>
    <dbReference type="NCBI Taxonomy" id="289476"/>
    <lineage>
        <taxon>Eukaryota</taxon>
        <taxon>Metazoa</taxon>
        <taxon>Ecdysozoa</taxon>
        <taxon>Nematoda</taxon>
        <taxon>Chromadorea</taxon>
        <taxon>Rhabditida</taxon>
        <taxon>Tylenchina</taxon>
        <taxon>Panagrolaimomorpha</taxon>
        <taxon>Strongyloidoidea</taxon>
        <taxon>Steinernematidae</taxon>
        <taxon>Steinernema</taxon>
    </lineage>
</organism>
<comment type="caution">
    <text evidence="3">The sequence shown here is derived from an EMBL/GenBank/DDBJ whole genome shotgun (WGS) entry which is preliminary data.</text>
</comment>
<feature type="chain" id="PRO_5041337818" evidence="2">
    <location>
        <begin position="17"/>
        <end position="114"/>
    </location>
</feature>
<evidence type="ECO:0000256" key="2">
    <source>
        <dbReference type="SAM" id="SignalP"/>
    </source>
</evidence>
<sequence>MLWLASYSILVDLFTSFVFNKSPSPLQKWEIQPRYEETWKHTEDDDIVDKRPPKSSSRIGGSSHSYPLFSQHQWTVSRTTSSTNCVEIGFDPRSADFRRARSSDRQLKLLPKKS</sequence>
<feature type="compositionally biased region" description="Low complexity" evidence="1">
    <location>
        <begin position="55"/>
        <end position="65"/>
    </location>
</feature>
<dbReference type="EMBL" id="JAUCMV010000003">
    <property type="protein sequence ID" value="KAK0407816.1"/>
    <property type="molecule type" value="Genomic_DNA"/>
</dbReference>
<feature type="signal peptide" evidence="2">
    <location>
        <begin position="1"/>
        <end position="16"/>
    </location>
</feature>